<proteinExistence type="predicted"/>
<dbReference type="PANTHER" id="PTHR30168">
    <property type="entry name" value="PUTATIVE MEMBRANE PROTEIN YPFJ"/>
    <property type="match status" value="1"/>
</dbReference>
<evidence type="ECO:0000256" key="2">
    <source>
        <dbReference type="ARBA" id="ARBA00022692"/>
    </source>
</evidence>
<dbReference type="Pfam" id="PF04228">
    <property type="entry name" value="Zn_peptidase"/>
    <property type="match status" value="1"/>
</dbReference>
<reference evidence="6" key="1">
    <citation type="submission" date="2022-08" db="EMBL/GenBank/DDBJ databases">
        <title>Draft genome sequencing of Roseisolibacter agri AW1220.</title>
        <authorList>
            <person name="Tobiishi Y."/>
            <person name="Tonouchi A."/>
        </authorList>
    </citation>
    <scope>NUCLEOTIDE SEQUENCE</scope>
    <source>
        <strain evidence="6">AW1220</strain>
    </source>
</reference>
<evidence type="ECO:0000256" key="1">
    <source>
        <dbReference type="ARBA" id="ARBA00004167"/>
    </source>
</evidence>
<sequence length="257" mass="26848">MTTRSVLLHARTLVAAALVAGLTTAAAPDAPLPLQRMGAGDTPTVTVTLADVQASNAKAAMAYGALVPMWRAHFADVGARFVAPQVARFRGAGVRTPCGAVTANNAAYCPRDNRIYFDEIFLAAQAKRAAMQLGTDGDMAAVGVIAHEMGHAVAIQLGQMSRYTYQNERTADCLAGAFARQADADGQLEPGDIDEAFFGMAAAADPTPELTGDRRADRAILVRAALMGHGTEAQRTANFRAGLESGPGACLEVFRDG</sequence>
<comment type="subcellular location">
    <subcellularLocation>
        <location evidence="1">Membrane</location>
        <topology evidence="1">Single-pass membrane protein</topology>
    </subcellularLocation>
</comment>
<dbReference type="PANTHER" id="PTHR30168:SF0">
    <property type="entry name" value="INNER MEMBRANE PROTEIN"/>
    <property type="match status" value="1"/>
</dbReference>
<keyword evidence="4" id="KW-0472">Membrane</keyword>
<evidence type="ECO:0000313" key="7">
    <source>
        <dbReference type="Proteomes" id="UP001161325"/>
    </source>
</evidence>
<dbReference type="InterPro" id="IPR007343">
    <property type="entry name" value="Uncharacterised_pept_Zn_put"/>
</dbReference>
<dbReference type="RefSeq" id="WP_284348337.1">
    <property type="nucleotide sequence ID" value="NZ_BRXS01000001.1"/>
</dbReference>
<dbReference type="SUPFAM" id="SSF55486">
    <property type="entry name" value="Metalloproteases ('zincins'), catalytic domain"/>
    <property type="match status" value="1"/>
</dbReference>
<feature type="signal peptide" evidence="5">
    <location>
        <begin position="1"/>
        <end position="25"/>
    </location>
</feature>
<organism evidence="6 7">
    <name type="scientific">Roseisolibacter agri</name>
    <dbReference type="NCBI Taxonomy" id="2014610"/>
    <lineage>
        <taxon>Bacteria</taxon>
        <taxon>Pseudomonadati</taxon>
        <taxon>Gemmatimonadota</taxon>
        <taxon>Gemmatimonadia</taxon>
        <taxon>Gemmatimonadales</taxon>
        <taxon>Gemmatimonadaceae</taxon>
        <taxon>Roseisolibacter</taxon>
    </lineage>
</organism>
<keyword evidence="3" id="KW-1133">Transmembrane helix</keyword>
<keyword evidence="2" id="KW-0812">Transmembrane</keyword>
<gene>
    <name evidence="6" type="ORF">rosag_04040</name>
</gene>
<dbReference type="EMBL" id="BRXS01000001">
    <property type="protein sequence ID" value="GLC23891.1"/>
    <property type="molecule type" value="Genomic_DNA"/>
</dbReference>
<dbReference type="AlphaFoldDB" id="A0AA37V5A6"/>
<comment type="caution">
    <text evidence="6">The sequence shown here is derived from an EMBL/GenBank/DDBJ whole genome shotgun (WGS) entry which is preliminary data.</text>
</comment>
<evidence type="ECO:0000256" key="4">
    <source>
        <dbReference type="ARBA" id="ARBA00023136"/>
    </source>
</evidence>
<keyword evidence="5" id="KW-0732">Signal</keyword>
<evidence type="ECO:0000313" key="6">
    <source>
        <dbReference type="EMBL" id="GLC23891.1"/>
    </source>
</evidence>
<feature type="chain" id="PRO_5041255131" evidence="5">
    <location>
        <begin position="26"/>
        <end position="257"/>
    </location>
</feature>
<evidence type="ECO:0000256" key="5">
    <source>
        <dbReference type="SAM" id="SignalP"/>
    </source>
</evidence>
<keyword evidence="7" id="KW-1185">Reference proteome</keyword>
<dbReference type="GO" id="GO:0016020">
    <property type="term" value="C:membrane"/>
    <property type="evidence" value="ECO:0007669"/>
    <property type="project" value="UniProtKB-SubCell"/>
</dbReference>
<accession>A0AA37V5A6</accession>
<protein>
    <submittedName>
        <fullName evidence="6">Neutral zinc metallopeptidase</fullName>
    </submittedName>
</protein>
<name>A0AA37V5A6_9BACT</name>
<evidence type="ECO:0000256" key="3">
    <source>
        <dbReference type="ARBA" id="ARBA00022989"/>
    </source>
</evidence>
<dbReference type="Proteomes" id="UP001161325">
    <property type="component" value="Unassembled WGS sequence"/>
</dbReference>